<evidence type="ECO:0000256" key="5">
    <source>
        <dbReference type="ARBA" id="ARBA00022525"/>
    </source>
</evidence>
<keyword evidence="8 11" id="KW-1015">Disulfide bond</keyword>
<comment type="catalytic activity">
    <reaction evidence="9">
        <text>cutin + H2O = cutin monomers.</text>
        <dbReference type="EC" id="3.1.1.74"/>
    </reaction>
</comment>
<evidence type="ECO:0000313" key="14">
    <source>
        <dbReference type="EMBL" id="KAE9988865.1"/>
    </source>
</evidence>
<dbReference type="Gene3D" id="3.40.50.1820">
    <property type="entry name" value="alpha/beta hydrolase"/>
    <property type="match status" value="1"/>
</dbReference>
<keyword evidence="4" id="KW-0719">Serine esterase</keyword>
<proteinExistence type="inferred from homology"/>
<reference evidence="14 15" key="1">
    <citation type="submission" date="2018-12" db="EMBL/GenBank/DDBJ databases">
        <title>Venturia inaequalis Genome Resource.</title>
        <authorList>
            <person name="Lichtner F.J."/>
        </authorList>
    </citation>
    <scope>NUCLEOTIDE SEQUENCE [LARGE SCALE GENOMIC DNA]</scope>
    <source>
        <strain evidence="14 15">120213</strain>
    </source>
</reference>
<gene>
    <name evidence="14" type="ORF">EG328_005575</name>
</gene>
<organism evidence="14 15">
    <name type="scientific">Venturia inaequalis</name>
    <name type="common">Apple scab fungus</name>
    <dbReference type="NCBI Taxonomy" id="5025"/>
    <lineage>
        <taxon>Eukaryota</taxon>
        <taxon>Fungi</taxon>
        <taxon>Dikarya</taxon>
        <taxon>Ascomycota</taxon>
        <taxon>Pezizomycotina</taxon>
        <taxon>Dothideomycetes</taxon>
        <taxon>Pleosporomycetidae</taxon>
        <taxon>Venturiales</taxon>
        <taxon>Venturiaceae</taxon>
        <taxon>Venturia</taxon>
    </lineage>
</organism>
<feature type="active site" description="Proton donor/acceptor" evidence="10">
    <location>
        <position position="194"/>
    </location>
</feature>
<evidence type="ECO:0000256" key="11">
    <source>
        <dbReference type="PIRSR" id="PIRSR611150-2"/>
    </source>
</evidence>
<evidence type="ECO:0000313" key="15">
    <source>
        <dbReference type="Proteomes" id="UP000447873"/>
    </source>
</evidence>
<dbReference type="EC" id="3.1.1.74" evidence="3"/>
<evidence type="ECO:0000256" key="2">
    <source>
        <dbReference type="ARBA" id="ARBA00007534"/>
    </source>
</evidence>
<dbReference type="GO" id="GO:0050525">
    <property type="term" value="F:cutinase activity"/>
    <property type="evidence" value="ECO:0007669"/>
    <property type="project" value="UniProtKB-EC"/>
</dbReference>
<evidence type="ECO:0000256" key="3">
    <source>
        <dbReference type="ARBA" id="ARBA00013095"/>
    </source>
</evidence>
<keyword evidence="5" id="KW-0964">Secreted</keyword>
<feature type="compositionally biased region" description="Basic residues" evidence="12">
    <location>
        <begin position="251"/>
        <end position="261"/>
    </location>
</feature>
<dbReference type="PRINTS" id="PR00129">
    <property type="entry name" value="CUTINASE"/>
</dbReference>
<feature type="compositionally biased region" description="Low complexity" evidence="12">
    <location>
        <begin position="223"/>
        <end position="242"/>
    </location>
</feature>
<evidence type="ECO:0000256" key="9">
    <source>
        <dbReference type="ARBA" id="ARBA00034045"/>
    </source>
</evidence>
<dbReference type="GO" id="GO:0016052">
    <property type="term" value="P:carbohydrate catabolic process"/>
    <property type="evidence" value="ECO:0007669"/>
    <property type="project" value="TreeGrafter"/>
</dbReference>
<sequence>MKFSITALAVFIAITTAAPSPQGSTSNELVNGGCKKVTLVYARASTEVGNMGTPNSVGPGLCSGLKKLFAGDVACQGVSGPAYSAGLMDNVTPKGTTNSAIAQAQKHIKNAASKCPQTTIVSGGFSQGTAVIFNAVGTLPDDIMKRVVAVALYGYTHNKQNKGIIPKYPPENVKVFCPASDGVCGGKLQVNAGHFSYLGGSSQKEGYTFLAAKIKAAQSGGGSSAAAPASAASPASAEPPASESKDEAAKPKPKAKGFKLFGAKKKGSWVVESMGPPMNDSR</sequence>
<comment type="subcellular location">
    <subcellularLocation>
        <location evidence="1">Secreted</location>
    </subcellularLocation>
</comment>
<dbReference type="AlphaFoldDB" id="A0A8H3VHG1"/>
<dbReference type="Proteomes" id="UP000447873">
    <property type="component" value="Unassembled WGS sequence"/>
</dbReference>
<feature type="chain" id="PRO_5034210257" description="cutinase" evidence="13">
    <location>
        <begin position="18"/>
        <end position="282"/>
    </location>
</feature>
<evidence type="ECO:0000256" key="12">
    <source>
        <dbReference type="SAM" id="MobiDB-lite"/>
    </source>
</evidence>
<feature type="disulfide bond" evidence="11">
    <location>
        <begin position="177"/>
        <end position="184"/>
    </location>
</feature>
<accession>A0A8H3VHG1</accession>
<dbReference type="PANTHER" id="PTHR48250">
    <property type="entry name" value="CUTINASE 2-RELATED"/>
    <property type="match status" value="1"/>
</dbReference>
<feature type="region of interest" description="Disordered" evidence="12">
    <location>
        <begin position="223"/>
        <end position="261"/>
    </location>
</feature>
<comment type="caution">
    <text evidence="14">The sequence shown here is derived from an EMBL/GenBank/DDBJ whole genome shotgun (WGS) entry which is preliminary data.</text>
</comment>
<dbReference type="GO" id="GO:0005576">
    <property type="term" value="C:extracellular region"/>
    <property type="evidence" value="ECO:0007669"/>
    <property type="project" value="UniProtKB-SubCell"/>
</dbReference>
<feature type="active site" evidence="10">
    <location>
        <position position="181"/>
    </location>
</feature>
<feature type="signal peptide" evidence="13">
    <location>
        <begin position="1"/>
        <end position="17"/>
    </location>
</feature>
<dbReference type="InterPro" id="IPR029058">
    <property type="entry name" value="AB_hydrolase_fold"/>
</dbReference>
<keyword evidence="7" id="KW-0378">Hydrolase</keyword>
<dbReference type="PANTHER" id="PTHR48250:SF3">
    <property type="entry name" value="CUTINASE 1-RELATED"/>
    <property type="match status" value="1"/>
</dbReference>
<evidence type="ECO:0000256" key="1">
    <source>
        <dbReference type="ARBA" id="ARBA00004613"/>
    </source>
</evidence>
<protein>
    <recommendedName>
        <fullName evidence="3">cutinase</fullName>
        <ecNumber evidence="3">3.1.1.74</ecNumber>
    </recommendedName>
</protein>
<keyword evidence="6 13" id="KW-0732">Signal</keyword>
<feature type="active site" description="Nucleophile" evidence="10">
    <location>
        <position position="126"/>
    </location>
</feature>
<evidence type="ECO:0000256" key="6">
    <source>
        <dbReference type="ARBA" id="ARBA00022729"/>
    </source>
</evidence>
<dbReference type="Pfam" id="PF01083">
    <property type="entry name" value="Cutinase"/>
    <property type="match status" value="1"/>
</dbReference>
<dbReference type="InterPro" id="IPR011150">
    <property type="entry name" value="Cutinase_monf"/>
</dbReference>
<evidence type="ECO:0000256" key="8">
    <source>
        <dbReference type="ARBA" id="ARBA00023157"/>
    </source>
</evidence>
<evidence type="ECO:0000256" key="4">
    <source>
        <dbReference type="ARBA" id="ARBA00022487"/>
    </source>
</evidence>
<dbReference type="InterPro" id="IPR000675">
    <property type="entry name" value="Cutinase/axe"/>
</dbReference>
<evidence type="ECO:0000256" key="13">
    <source>
        <dbReference type="SAM" id="SignalP"/>
    </source>
</evidence>
<evidence type="ECO:0000256" key="10">
    <source>
        <dbReference type="PIRSR" id="PIRSR611150-1"/>
    </source>
</evidence>
<feature type="disulfide bond" evidence="11">
    <location>
        <begin position="34"/>
        <end position="115"/>
    </location>
</feature>
<name>A0A8H3VHG1_VENIN</name>
<dbReference type="EMBL" id="WNWS01000003">
    <property type="protein sequence ID" value="KAE9988865.1"/>
    <property type="molecule type" value="Genomic_DNA"/>
</dbReference>
<dbReference type="SUPFAM" id="SSF53474">
    <property type="entry name" value="alpha/beta-Hydrolases"/>
    <property type="match status" value="1"/>
</dbReference>
<dbReference type="SMART" id="SM01110">
    <property type="entry name" value="Cutinase"/>
    <property type="match status" value="1"/>
</dbReference>
<comment type="similarity">
    <text evidence="2">Belongs to the cutinase family.</text>
</comment>
<evidence type="ECO:0000256" key="7">
    <source>
        <dbReference type="ARBA" id="ARBA00022801"/>
    </source>
</evidence>